<evidence type="ECO:0000313" key="2">
    <source>
        <dbReference type="EMBL" id="OWV31916.1"/>
    </source>
</evidence>
<dbReference type="InterPro" id="IPR028082">
    <property type="entry name" value="Peripla_BP_I"/>
</dbReference>
<dbReference type="InterPro" id="IPR017777">
    <property type="entry name" value="ABC_urea-bd_UrtA"/>
</dbReference>
<dbReference type="AlphaFoldDB" id="A0A219B1B8"/>
<dbReference type="Proteomes" id="UP000198462">
    <property type="component" value="Unassembled WGS sequence"/>
</dbReference>
<dbReference type="PANTHER" id="PTHR47628">
    <property type="match status" value="1"/>
</dbReference>
<dbReference type="Gene3D" id="3.40.50.2300">
    <property type="match status" value="2"/>
</dbReference>
<evidence type="ECO:0000313" key="3">
    <source>
        <dbReference type="Proteomes" id="UP000198462"/>
    </source>
</evidence>
<dbReference type="CDD" id="cd06355">
    <property type="entry name" value="PBP1_FmdD-like"/>
    <property type="match status" value="1"/>
</dbReference>
<dbReference type="SUPFAM" id="SSF53822">
    <property type="entry name" value="Periplasmic binding protein-like I"/>
    <property type="match status" value="1"/>
</dbReference>
<proteinExistence type="predicted"/>
<feature type="chain" id="PRO_5013324568" evidence="1">
    <location>
        <begin position="29"/>
        <end position="411"/>
    </location>
</feature>
<dbReference type="Pfam" id="PF13433">
    <property type="entry name" value="Peripla_BP_5"/>
    <property type="match status" value="1"/>
</dbReference>
<organism evidence="2 3">
    <name type="scientific">Pacificimonas flava</name>
    <dbReference type="NCBI Taxonomy" id="1234595"/>
    <lineage>
        <taxon>Bacteria</taxon>
        <taxon>Pseudomonadati</taxon>
        <taxon>Pseudomonadota</taxon>
        <taxon>Alphaproteobacteria</taxon>
        <taxon>Sphingomonadales</taxon>
        <taxon>Sphingosinicellaceae</taxon>
        <taxon>Pacificimonas</taxon>
    </lineage>
</organism>
<dbReference type="RefSeq" id="WP_088713710.1">
    <property type="nucleotide sequence ID" value="NZ_NFZT01000007.1"/>
</dbReference>
<dbReference type="OrthoDB" id="9802022at2"/>
<sequence length="411" mass="44280">MAFRFRQKFKRSSAVWTAAALLAISACSGGEESETAAISEDAVKVGILQSLTGTMAISEITVKNATELAIEQINDNGGVLGREIVAVVEDGASEPATFAQKAQKLIEDEEVATVFGGWTSASRKAMLPVFERTQNLLWYPVQFEGNECSPNIMYSGAQPNQQILPALGWAEEEGYESYFLVGSDYVFPRTANLILKKHLEDRGLELAGEAYVPLGGTDFSGVISRIRSADPDIIFNTLNGDSNVAFFKQMQAAGMPPSELPVMSFSIGEQEAQAMGTELVEGSYATWNYFQSMPDEANQSFVGAYQEAYGEDAAITDPMVHGYLNVYAWKAAVEKAGSFDPAEVREAARDLGGIPTPMGEVNFAPNGSLVQTAYVGKLGSDGQFEIVSDSGTPIDPQPYDPLAFPDQSCEV</sequence>
<accession>A0A219B1B8</accession>
<dbReference type="EMBL" id="NFZT01000007">
    <property type="protein sequence ID" value="OWV31916.1"/>
    <property type="molecule type" value="Genomic_DNA"/>
</dbReference>
<protein>
    <submittedName>
        <fullName evidence="2">Urea ABC transporter substrate-binding protein</fullName>
    </submittedName>
</protein>
<name>A0A219B1B8_9SPHN</name>
<reference evidence="3" key="1">
    <citation type="submission" date="2017-05" db="EMBL/GenBank/DDBJ databases">
        <authorList>
            <person name="Lin X."/>
        </authorList>
    </citation>
    <scope>NUCLEOTIDE SEQUENCE [LARGE SCALE GENOMIC DNA]</scope>
    <source>
        <strain evidence="3">JLT2012</strain>
    </source>
</reference>
<comment type="caution">
    <text evidence="2">The sequence shown here is derived from an EMBL/GenBank/DDBJ whole genome shotgun (WGS) entry which is preliminary data.</text>
</comment>
<dbReference type="PROSITE" id="PS51257">
    <property type="entry name" value="PROKAR_LIPOPROTEIN"/>
    <property type="match status" value="1"/>
</dbReference>
<gene>
    <name evidence="2" type="ORF">B5C34_15585</name>
</gene>
<evidence type="ECO:0000256" key="1">
    <source>
        <dbReference type="SAM" id="SignalP"/>
    </source>
</evidence>
<dbReference type="NCBIfam" id="TIGR03407">
    <property type="entry name" value="urea_ABC_UrtA"/>
    <property type="match status" value="1"/>
</dbReference>
<keyword evidence="1" id="KW-0732">Signal</keyword>
<keyword evidence="3" id="KW-1185">Reference proteome</keyword>
<dbReference type="PANTHER" id="PTHR47628:SF1">
    <property type="entry name" value="ALIPHATIC AMIDASE EXPRESSION-REGULATING PROTEIN"/>
    <property type="match status" value="1"/>
</dbReference>
<feature type="signal peptide" evidence="1">
    <location>
        <begin position="1"/>
        <end position="28"/>
    </location>
</feature>